<gene>
    <name evidence="2" type="ORF">OIN59_04980</name>
</gene>
<organism evidence="2 3">
    <name type="scientific">Acidovorax benzenivorans</name>
    <dbReference type="NCBI Taxonomy" id="2987520"/>
    <lineage>
        <taxon>Bacteria</taxon>
        <taxon>Pseudomonadati</taxon>
        <taxon>Pseudomonadota</taxon>
        <taxon>Betaproteobacteria</taxon>
        <taxon>Burkholderiales</taxon>
        <taxon>Comamonadaceae</taxon>
        <taxon>Acidovorax</taxon>
    </lineage>
</organism>
<sequence>MSQLPIGRRLLVTSAALLTAVVMAGCAATGAASMSPESEKAALKKRVQTYWDLVRVNDSVATWPYESVSKDQSMTLETYIKRGGIAYDAVEVRDVRSLDGDEAVVDVWMRYGIPILRLKNQESLAQDRWRKIDGVWHHVLRRSANSADPKN</sequence>
<evidence type="ECO:0000256" key="1">
    <source>
        <dbReference type="SAM" id="SignalP"/>
    </source>
</evidence>
<feature type="chain" id="PRO_5047334234" description="DUF4440 domain-containing protein" evidence="1">
    <location>
        <begin position="25"/>
        <end position="151"/>
    </location>
</feature>
<dbReference type="Proteomes" id="UP001148932">
    <property type="component" value="Unassembled WGS sequence"/>
</dbReference>
<name>A0ABT5RSV0_9BURK</name>
<evidence type="ECO:0000313" key="3">
    <source>
        <dbReference type="Proteomes" id="UP001148932"/>
    </source>
</evidence>
<feature type="signal peptide" evidence="1">
    <location>
        <begin position="1"/>
        <end position="24"/>
    </location>
</feature>
<dbReference type="EMBL" id="JAPCKI010000002">
    <property type="protein sequence ID" value="MDD2176778.1"/>
    <property type="molecule type" value="Genomic_DNA"/>
</dbReference>
<keyword evidence="1" id="KW-0732">Signal</keyword>
<reference evidence="2" key="1">
    <citation type="submission" date="2022-10" db="EMBL/GenBank/DDBJ databases">
        <title>Description of microaerobic benzene degrading bacteria.</title>
        <authorList>
            <person name="Bedics A."/>
            <person name="Tancsics A."/>
            <person name="Banerjee S."/>
        </authorList>
    </citation>
    <scope>NUCLEOTIDE SEQUENCE</scope>
    <source>
        <strain evidence="2">D2M1</strain>
    </source>
</reference>
<protein>
    <recommendedName>
        <fullName evidence="4">DUF4440 domain-containing protein</fullName>
    </recommendedName>
</protein>
<dbReference type="RefSeq" id="WP_274107710.1">
    <property type="nucleotide sequence ID" value="NZ_JAPCKI010000002.1"/>
</dbReference>
<accession>A0ABT5RSV0</accession>
<keyword evidence="3" id="KW-1185">Reference proteome</keyword>
<comment type="caution">
    <text evidence="2">The sequence shown here is derived from an EMBL/GenBank/DDBJ whole genome shotgun (WGS) entry which is preliminary data.</text>
</comment>
<proteinExistence type="predicted"/>
<evidence type="ECO:0000313" key="2">
    <source>
        <dbReference type="EMBL" id="MDD2176778.1"/>
    </source>
</evidence>
<evidence type="ECO:0008006" key="4">
    <source>
        <dbReference type="Google" id="ProtNLM"/>
    </source>
</evidence>